<sequence length="68" mass="7687">MLDAGFELDLCDDISFITRDNDICPMVTGSTHYRYMGPSFVHKESADGPLNGTPRPFFEPVFRQETLS</sequence>
<dbReference type="Proteomes" id="UP000614221">
    <property type="component" value="Unassembled WGS sequence"/>
</dbReference>
<name>A0A830EPH7_9EURY</name>
<organism evidence="1 2">
    <name type="scientific">Haloarcula sebkhae</name>
    <dbReference type="NCBI Taxonomy" id="932660"/>
    <lineage>
        <taxon>Archaea</taxon>
        <taxon>Methanobacteriati</taxon>
        <taxon>Methanobacteriota</taxon>
        <taxon>Stenosarchaea group</taxon>
        <taxon>Halobacteria</taxon>
        <taxon>Halobacteriales</taxon>
        <taxon>Haloarculaceae</taxon>
        <taxon>Haloarcula</taxon>
    </lineage>
</organism>
<accession>A0A830EPH7</accession>
<reference evidence="1" key="2">
    <citation type="submission" date="2020-09" db="EMBL/GenBank/DDBJ databases">
        <authorList>
            <person name="Sun Q."/>
            <person name="Ohkuma M."/>
        </authorList>
    </citation>
    <scope>NUCLEOTIDE SEQUENCE</scope>
    <source>
        <strain evidence="1">JCM 19018</strain>
    </source>
</reference>
<dbReference type="AlphaFoldDB" id="A0A830EPH7"/>
<evidence type="ECO:0000313" key="2">
    <source>
        <dbReference type="Proteomes" id="UP000614221"/>
    </source>
</evidence>
<reference evidence="1" key="1">
    <citation type="journal article" date="2014" name="Int. J. Syst. Evol. Microbiol.">
        <title>Complete genome sequence of Corynebacterium casei LMG S-19264T (=DSM 44701T), isolated from a smear-ripened cheese.</title>
        <authorList>
            <consortium name="US DOE Joint Genome Institute (JGI-PGF)"/>
            <person name="Walter F."/>
            <person name="Albersmeier A."/>
            <person name="Kalinowski J."/>
            <person name="Ruckert C."/>
        </authorList>
    </citation>
    <scope>NUCLEOTIDE SEQUENCE</scope>
    <source>
        <strain evidence="1">JCM 19018</strain>
    </source>
</reference>
<gene>
    <name evidence="1" type="ORF">GCM10009067_16460</name>
</gene>
<dbReference type="EMBL" id="BMPD01000002">
    <property type="protein sequence ID" value="GGK64730.1"/>
    <property type="molecule type" value="Genomic_DNA"/>
</dbReference>
<protein>
    <submittedName>
        <fullName evidence="1">Uncharacterized protein</fullName>
    </submittedName>
</protein>
<evidence type="ECO:0000313" key="1">
    <source>
        <dbReference type="EMBL" id="GGK64730.1"/>
    </source>
</evidence>
<comment type="caution">
    <text evidence="1">The sequence shown here is derived from an EMBL/GenBank/DDBJ whole genome shotgun (WGS) entry which is preliminary data.</text>
</comment>
<proteinExistence type="predicted"/>